<comment type="similarity">
    <text evidence="1 2">Belongs to the UPF0235 family.</text>
</comment>
<sequence>MRVSVKVAPRSSRNNVEGPDAEGRVRVRCTAPPVGNKANMAVVEALARHFDVAKSAVTIVAGQGSRNKIVEIRR</sequence>
<evidence type="ECO:0000256" key="2">
    <source>
        <dbReference type="HAMAP-Rule" id="MF_00634"/>
    </source>
</evidence>
<dbReference type="HAMAP" id="MF_00634">
    <property type="entry name" value="UPF0235"/>
    <property type="match status" value="1"/>
</dbReference>
<dbReference type="PANTHER" id="PTHR13420">
    <property type="entry name" value="UPF0235 PROTEIN C15ORF40"/>
    <property type="match status" value="1"/>
</dbReference>
<proteinExistence type="inferred from homology"/>
<evidence type="ECO:0000313" key="5">
    <source>
        <dbReference type="Proteomes" id="UP000179243"/>
    </source>
</evidence>
<dbReference type="Proteomes" id="UP000179243">
    <property type="component" value="Unassembled WGS sequence"/>
</dbReference>
<dbReference type="SMART" id="SM01152">
    <property type="entry name" value="DUF167"/>
    <property type="match status" value="1"/>
</dbReference>
<dbReference type="GO" id="GO:0005737">
    <property type="term" value="C:cytoplasm"/>
    <property type="evidence" value="ECO:0007669"/>
    <property type="project" value="TreeGrafter"/>
</dbReference>
<evidence type="ECO:0000256" key="3">
    <source>
        <dbReference type="SAM" id="MobiDB-lite"/>
    </source>
</evidence>
<accession>A0A1F7F6N0</accession>
<dbReference type="NCBIfam" id="TIGR00251">
    <property type="entry name" value="DUF167 family protein"/>
    <property type="match status" value="1"/>
</dbReference>
<comment type="caution">
    <text evidence="4">The sequence shown here is derived from an EMBL/GenBank/DDBJ whole genome shotgun (WGS) entry which is preliminary data.</text>
</comment>
<reference evidence="4 5" key="1">
    <citation type="journal article" date="2016" name="Nat. Commun.">
        <title>Thousands of microbial genomes shed light on interconnected biogeochemical processes in an aquifer system.</title>
        <authorList>
            <person name="Anantharaman K."/>
            <person name="Brown C.T."/>
            <person name="Hug L.A."/>
            <person name="Sharon I."/>
            <person name="Castelle C.J."/>
            <person name="Probst A.J."/>
            <person name="Thomas B.C."/>
            <person name="Singh A."/>
            <person name="Wilkins M.J."/>
            <person name="Karaoz U."/>
            <person name="Brodie E.L."/>
            <person name="Williams K.H."/>
            <person name="Hubbard S.S."/>
            <person name="Banfield J.F."/>
        </authorList>
    </citation>
    <scope>NUCLEOTIDE SEQUENCE [LARGE SCALE GENOMIC DNA]</scope>
</reference>
<gene>
    <name evidence="4" type="ORF">A2519_16260</name>
</gene>
<dbReference type="Gene3D" id="3.30.1200.10">
    <property type="entry name" value="YggU-like"/>
    <property type="match status" value="1"/>
</dbReference>
<dbReference type="AlphaFoldDB" id="A0A1F7F6N0"/>
<protein>
    <recommendedName>
        <fullName evidence="2">UPF0235 protein A2519_16260</fullName>
    </recommendedName>
</protein>
<name>A0A1F7F6N0_UNCRA</name>
<evidence type="ECO:0000256" key="1">
    <source>
        <dbReference type="ARBA" id="ARBA00010364"/>
    </source>
</evidence>
<dbReference type="Pfam" id="PF02594">
    <property type="entry name" value="DUF167"/>
    <property type="match status" value="1"/>
</dbReference>
<dbReference type="PANTHER" id="PTHR13420:SF7">
    <property type="entry name" value="UPF0235 PROTEIN C15ORF40"/>
    <property type="match status" value="1"/>
</dbReference>
<dbReference type="InterPro" id="IPR036591">
    <property type="entry name" value="YggU-like_sf"/>
</dbReference>
<dbReference type="SUPFAM" id="SSF69786">
    <property type="entry name" value="YggU-like"/>
    <property type="match status" value="1"/>
</dbReference>
<organism evidence="4 5">
    <name type="scientific">Candidatus Raymondbacteria bacterium RIFOXYD12_FULL_49_13</name>
    <dbReference type="NCBI Taxonomy" id="1817890"/>
    <lineage>
        <taxon>Bacteria</taxon>
        <taxon>Raymondiibacteriota</taxon>
    </lineage>
</organism>
<dbReference type="EMBL" id="MFYX01000110">
    <property type="protein sequence ID" value="OGK02232.1"/>
    <property type="molecule type" value="Genomic_DNA"/>
</dbReference>
<feature type="region of interest" description="Disordered" evidence="3">
    <location>
        <begin position="1"/>
        <end position="21"/>
    </location>
</feature>
<evidence type="ECO:0000313" key="4">
    <source>
        <dbReference type="EMBL" id="OGK02232.1"/>
    </source>
</evidence>
<dbReference type="InterPro" id="IPR003746">
    <property type="entry name" value="DUF167"/>
</dbReference>